<evidence type="ECO:0000313" key="3">
    <source>
        <dbReference type="EMBL" id="CAB09931.1"/>
    </source>
</evidence>
<sequence>MTVALAAITVGFRTALLHPRQQLRVDSLRTLASMSGRSSPEGEKLPYLPINREDPVQRLQTMHSRLTAAQNRAIHHLPIALRAHAIQLLNRLQKPGIATLTINAPGPRRSVTTDGPVDGARTDDPARPH</sequence>
<dbReference type="RefSeq" id="WP_049769649.1">
    <property type="nucleotide sequence ID" value="NZ_CP029543.1"/>
</dbReference>
<reference evidence="3" key="3">
    <citation type="submission" date="1997-06" db="EMBL/GenBank/DDBJ databases">
        <authorList>
            <person name="Parkhill J."/>
            <person name="Barrell B.G."/>
            <person name="Rajandream M.A."/>
        </authorList>
    </citation>
    <scope>NUCLEOTIDE SEQUENCE</scope>
</reference>
<dbReference type="Proteomes" id="UP000249682">
    <property type="component" value="Chromosome"/>
</dbReference>
<dbReference type="AlphaFoldDB" id="O07692"/>
<feature type="compositionally biased region" description="Basic and acidic residues" evidence="1">
    <location>
        <begin position="120"/>
        <end position="129"/>
    </location>
</feature>
<evidence type="ECO:0000256" key="1">
    <source>
        <dbReference type="SAM" id="MobiDB-lite"/>
    </source>
</evidence>
<reference evidence="3" key="2">
    <citation type="submission" date="1997-06" db="EMBL/GenBank/DDBJ databases">
        <authorList>
            <person name="Oliver K."/>
            <person name="Harris D."/>
        </authorList>
    </citation>
    <scope>NUCLEOTIDE SEQUENCE</scope>
</reference>
<proteinExistence type="predicted"/>
<gene>
    <name evidence="3" type="primary">MLCL383.18c</name>
    <name evidence="2" type="ORF">DIJ64_02205</name>
</gene>
<dbReference type="EMBL" id="CP029543">
    <property type="protein sequence ID" value="AWV47336.1"/>
    <property type="molecule type" value="Genomic_DNA"/>
</dbReference>
<protein>
    <submittedName>
        <fullName evidence="3">Uncharacterized protein</fullName>
    </submittedName>
</protein>
<accession>O07692</accession>
<name>O07692_MYCLR</name>
<evidence type="ECO:0000313" key="4">
    <source>
        <dbReference type="Proteomes" id="UP000249682"/>
    </source>
</evidence>
<dbReference type="EMBL" id="Z97179">
    <property type="protein sequence ID" value="CAB09931.1"/>
    <property type="molecule type" value="Genomic_DNA"/>
</dbReference>
<evidence type="ECO:0000313" key="2">
    <source>
        <dbReference type="EMBL" id="AWV47336.1"/>
    </source>
</evidence>
<feature type="region of interest" description="Disordered" evidence="1">
    <location>
        <begin position="100"/>
        <end position="129"/>
    </location>
</feature>
<organism evidence="3">
    <name type="scientific">Mycobacterium leprae</name>
    <dbReference type="NCBI Taxonomy" id="1769"/>
    <lineage>
        <taxon>Bacteria</taxon>
        <taxon>Bacillati</taxon>
        <taxon>Actinomycetota</taxon>
        <taxon>Actinomycetes</taxon>
        <taxon>Mycobacteriales</taxon>
        <taxon>Mycobacteriaceae</taxon>
        <taxon>Mycobacterium</taxon>
    </lineage>
</organism>
<reference evidence="3" key="1">
    <citation type="journal article" date="1993" name="Mol. Microbiol.">
        <title>Use of an ordered cosmid library to deduce the genomic organization of Mycobacterium leprae.</title>
        <authorList>
            <person name="Eiglmeier K."/>
            <person name="Honore N."/>
            <person name="Woods S.A."/>
            <person name="Caudron B."/>
            <person name="Cole S.T."/>
        </authorList>
    </citation>
    <scope>NUCLEOTIDE SEQUENCE</scope>
</reference>
<reference evidence="2 4" key="4">
    <citation type="submission" date="2018-05" db="EMBL/GenBank/DDBJ databases">
        <title>Evolution of small genomes with special reference to Mycobacterium leprae.</title>
        <authorList>
            <person name="Mohanty P.S."/>
            <person name="Bansal A.K."/>
            <person name="Gupta U.D."/>
            <person name="Naaz F."/>
            <person name="Dwivedi V.D."/>
            <person name="Singh H."/>
            <person name="Gupta G."/>
            <person name="Sharma S."/>
            <person name="Arora M."/>
        </authorList>
    </citation>
    <scope>NUCLEOTIDE SEQUENCE [LARGE SCALE GENOMIC DNA]</scope>
    <source>
        <strain evidence="2 4">MRHRU-235-G</strain>
    </source>
</reference>